<feature type="transmembrane region" description="Helical" evidence="1">
    <location>
        <begin position="25"/>
        <end position="44"/>
    </location>
</feature>
<keyword evidence="1" id="KW-0472">Membrane</keyword>
<reference evidence="3" key="1">
    <citation type="journal article" date="2019" name="Int. J. Syst. Evol. Microbiol.">
        <title>The Global Catalogue of Microorganisms (GCM) 10K type strain sequencing project: providing services to taxonomists for standard genome sequencing and annotation.</title>
        <authorList>
            <consortium name="The Broad Institute Genomics Platform"/>
            <consortium name="The Broad Institute Genome Sequencing Center for Infectious Disease"/>
            <person name="Wu L."/>
            <person name="Ma J."/>
        </authorList>
    </citation>
    <scope>NUCLEOTIDE SEQUENCE [LARGE SCALE GENOMIC DNA]</scope>
    <source>
        <strain evidence="3">JCM 5062</strain>
    </source>
</reference>
<keyword evidence="1" id="KW-1133">Transmembrane helix</keyword>
<evidence type="ECO:0000313" key="2">
    <source>
        <dbReference type="EMBL" id="GAA2504908.1"/>
    </source>
</evidence>
<protein>
    <recommendedName>
        <fullName evidence="4">DUF2207 domain-containing protein</fullName>
    </recommendedName>
</protein>
<evidence type="ECO:0000256" key="1">
    <source>
        <dbReference type="SAM" id="Phobius"/>
    </source>
</evidence>
<dbReference type="EMBL" id="BAAASR010000022">
    <property type="protein sequence ID" value="GAA2504908.1"/>
    <property type="molecule type" value="Genomic_DNA"/>
</dbReference>
<evidence type="ECO:0008006" key="4">
    <source>
        <dbReference type="Google" id="ProtNLM"/>
    </source>
</evidence>
<proteinExistence type="predicted"/>
<gene>
    <name evidence="2" type="ORF">GCM10010393_41930</name>
</gene>
<dbReference type="RefSeq" id="WP_344363503.1">
    <property type="nucleotide sequence ID" value="NZ_BAAASR010000022.1"/>
</dbReference>
<evidence type="ECO:0000313" key="3">
    <source>
        <dbReference type="Proteomes" id="UP001499942"/>
    </source>
</evidence>
<comment type="caution">
    <text evidence="2">The sequence shown here is derived from an EMBL/GenBank/DDBJ whole genome shotgun (WGS) entry which is preliminary data.</text>
</comment>
<accession>A0ABP6A1W8</accession>
<organism evidence="2 3">
    <name type="scientific">Streptomyces gobitricini</name>
    <dbReference type="NCBI Taxonomy" id="68211"/>
    <lineage>
        <taxon>Bacteria</taxon>
        <taxon>Bacillati</taxon>
        <taxon>Actinomycetota</taxon>
        <taxon>Actinomycetes</taxon>
        <taxon>Kitasatosporales</taxon>
        <taxon>Streptomycetaceae</taxon>
        <taxon>Streptomyces</taxon>
    </lineage>
</organism>
<sequence>MTFFLILVIAAIVLGIIGAVAEGLFYLLIIGIVVFAAALVYLVLHLRRSGRQRRTLR</sequence>
<name>A0ABP6A1W8_9ACTN</name>
<dbReference type="Proteomes" id="UP001499942">
    <property type="component" value="Unassembled WGS sequence"/>
</dbReference>
<keyword evidence="3" id="KW-1185">Reference proteome</keyword>
<keyword evidence="1" id="KW-0812">Transmembrane</keyword>